<accession>A0A803TY66</accession>
<dbReference type="PANTHER" id="PTHR31635:SF196">
    <property type="entry name" value="REVERSE TRANSCRIPTASE DOMAIN-CONTAINING PROTEIN-RELATED"/>
    <property type="match status" value="1"/>
</dbReference>
<reference evidence="2" key="3">
    <citation type="submission" date="2025-09" db="UniProtKB">
        <authorList>
            <consortium name="Ensembl"/>
        </authorList>
    </citation>
    <scope>IDENTIFICATION</scope>
</reference>
<dbReference type="InParanoid" id="A0A803TY66"/>
<dbReference type="AlphaFoldDB" id="A0A803TY66"/>
<evidence type="ECO:0000259" key="1">
    <source>
        <dbReference type="PROSITE" id="PS50878"/>
    </source>
</evidence>
<dbReference type="Pfam" id="PF03372">
    <property type="entry name" value="Exo_endo_phos"/>
    <property type="match status" value="1"/>
</dbReference>
<keyword evidence="3" id="KW-1185">Reference proteome</keyword>
<feature type="domain" description="Reverse transcriptase" evidence="1">
    <location>
        <begin position="499"/>
        <end position="773"/>
    </location>
</feature>
<dbReference type="GO" id="GO:0003824">
    <property type="term" value="F:catalytic activity"/>
    <property type="evidence" value="ECO:0007669"/>
    <property type="project" value="InterPro"/>
</dbReference>
<dbReference type="GeneTree" id="ENSGT01150000286916"/>
<evidence type="ECO:0000313" key="3">
    <source>
        <dbReference type="Proteomes" id="UP000001646"/>
    </source>
</evidence>
<dbReference type="InterPro" id="IPR036691">
    <property type="entry name" value="Endo/exonu/phosph_ase_sf"/>
</dbReference>
<name>A0A803TY66_ANOCA</name>
<reference evidence="2 3" key="1">
    <citation type="submission" date="2009-12" db="EMBL/GenBank/DDBJ databases">
        <title>The Genome Sequence of Anolis carolinensis (Green Anole Lizard).</title>
        <authorList>
            <consortium name="The Genome Sequencing Platform"/>
            <person name="Di Palma F."/>
            <person name="Alfoldi J."/>
            <person name="Heiman D."/>
            <person name="Young S."/>
            <person name="Grabherr M."/>
            <person name="Johnson J."/>
            <person name="Lander E.S."/>
            <person name="Lindblad-Toh K."/>
        </authorList>
    </citation>
    <scope>NUCLEOTIDE SEQUENCE [LARGE SCALE GENOMIC DNA]</scope>
    <source>
        <strain evidence="2 3">JBL SC #1</strain>
    </source>
</reference>
<dbReference type="PANTHER" id="PTHR31635">
    <property type="entry name" value="REVERSE TRANSCRIPTASE DOMAIN-CONTAINING PROTEIN-RELATED"/>
    <property type="match status" value="1"/>
</dbReference>
<dbReference type="PROSITE" id="PS50878">
    <property type="entry name" value="RT_POL"/>
    <property type="match status" value="1"/>
</dbReference>
<dbReference type="CDD" id="cd09076">
    <property type="entry name" value="L1-EN"/>
    <property type="match status" value="1"/>
</dbReference>
<evidence type="ECO:0000313" key="2">
    <source>
        <dbReference type="Ensembl" id="ENSACAP00000040156.1"/>
    </source>
</evidence>
<dbReference type="Pfam" id="PF00078">
    <property type="entry name" value="RVT_1"/>
    <property type="match status" value="1"/>
</dbReference>
<protein>
    <recommendedName>
        <fullName evidence="1">Reverse transcriptase domain-containing protein</fullName>
    </recommendedName>
</protein>
<sequence length="1167" mass="139047">MPLMNSFTQSIKIFSNNINGLNSPIKRQRTYNYLGKKNYNIIALQEVHIAQKHSKYLIHTKLGKLYYSLDTKKKRGVALYIDEKFKSEEIFKDQEGRIIAVKIDLGIEKLLICNIYVPNGPKRKFVNALRTKIGKTDFDHIVIMGDFNRILDNNLDKSVKKKQNNNNSLPINFSQLKDEYDLEDIWRIRNPTQRDYTFYSNRHNSWSRIDMIWTSKSLEPKVDEIKILTRDLSDHCPLIMNINYKKKPVSWRLDNNLIKQETDIKKIKRMTMEYFQFNDNQETSPQTTWDAYKAEARGHFIQQKARKNRIKYQKLQDIQKEMEAEELQLKKTPSDGKIMKKLKILHKQKSNLELEHLANQLKWTKQNAFENANKPGRWLARMIRKKKNKQQITKIESQGKLIYIDDKIRDIFESFYSNLYKKDNIDLDLIGKYLSKLKLQKITEEQRLILNKEITENEIKMAIKNLDANKSPGPDGFTAGFYKLQLDEIIQHLKKVMNEALTKKIIPETWKKAEIILIHKEGSDPNMVSNYRPISLLNTDYKIFTKVLANRFTEFLKEWISDDQTGFLPNRSTKNNVRLIIDSIEYFDVNHQKEVGFLAVDAEKAFDNVNWNFFKLLLKEIDIGNQFQNGINAIYHQQSARIRVNNQLTKEFEITKGTRQGCPLSPLIFIFTLEIMLNSIQKDENLKGIKLDKQEIKIRAFADDVICVIENPKETIKDWLKKIEDFGYLAGFKLNKKKTVILTKNMSMRSQRELKEKSGLEIVKKMKYLGIWIASKNNQLLDLNYGAQWKEIKKDLGNWANLNISLMGRIAVIKMNVLPKLLYLFRNIPIIRGAKVFKDWNKELSKFIWKNKKPRIKFSTMITPQMRGGFGLPDLQLYHEACALEWVIDWVKLENKKLLTIEGFNLRWGWHGYLCYDKMKIDKNFGNHFVRSSLIKIWVKYRRYLYEKTPLWLSSLEANQRRLLGWNNWPTYKEILKKSNLISGIVGIKEIEEVQKKYKNISWFQYHQIKESYNRDKETGFNLDNNFWDNILQKNKKLVTILYNKLIEWNTESVIVKESMLKWSRNIGRPITMDEWENIWNKKIKYCYSIDLKENWLKTIHRWYLTPKKLGLMYRNRDKRCWRCKEQIGSYFHIWWNCKNIKNYWKSIHLECKKMLKINLECKPEYF</sequence>
<dbReference type="CDD" id="cd01650">
    <property type="entry name" value="RT_nLTR_like"/>
    <property type="match status" value="1"/>
</dbReference>
<dbReference type="Gene3D" id="3.60.10.10">
    <property type="entry name" value="Endonuclease/exonuclease/phosphatase"/>
    <property type="match status" value="1"/>
</dbReference>
<dbReference type="InterPro" id="IPR005135">
    <property type="entry name" value="Endo/exonuclease/phosphatase"/>
</dbReference>
<dbReference type="Proteomes" id="UP000001646">
    <property type="component" value="Chromosome 5"/>
</dbReference>
<organism evidence="2 3">
    <name type="scientific">Anolis carolinensis</name>
    <name type="common">Green anole</name>
    <name type="synonym">American chameleon</name>
    <dbReference type="NCBI Taxonomy" id="28377"/>
    <lineage>
        <taxon>Eukaryota</taxon>
        <taxon>Metazoa</taxon>
        <taxon>Chordata</taxon>
        <taxon>Craniata</taxon>
        <taxon>Vertebrata</taxon>
        <taxon>Euteleostomi</taxon>
        <taxon>Lepidosauria</taxon>
        <taxon>Squamata</taxon>
        <taxon>Bifurcata</taxon>
        <taxon>Unidentata</taxon>
        <taxon>Episquamata</taxon>
        <taxon>Toxicofera</taxon>
        <taxon>Iguania</taxon>
        <taxon>Dactyloidae</taxon>
        <taxon>Anolis</taxon>
    </lineage>
</organism>
<dbReference type="InterPro" id="IPR043502">
    <property type="entry name" value="DNA/RNA_pol_sf"/>
</dbReference>
<reference evidence="2" key="2">
    <citation type="submission" date="2025-08" db="UniProtKB">
        <authorList>
            <consortium name="Ensembl"/>
        </authorList>
    </citation>
    <scope>IDENTIFICATION</scope>
</reference>
<proteinExistence type="predicted"/>
<dbReference type="Ensembl" id="ENSACAT00000036951.1">
    <property type="protein sequence ID" value="ENSACAP00000040156.1"/>
    <property type="gene ID" value="ENSACAG00000044759.1"/>
</dbReference>
<dbReference type="SUPFAM" id="SSF56672">
    <property type="entry name" value="DNA/RNA polymerases"/>
    <property type="match status" value="1"/>
</dbReference>
<dbReference type="SUPFAM" id="SSF56219">
    <property type="entry name" value="DNase I-like"/>
    <property type="match status" value="1"/>
</dbReference>
<dbReference type="InterPro" id="IPR000477">
    <property type="entry name" value="RT_dom"/>
</dbReference>